<comment type="similarity">
    <text evidence="1">Belongs to the ABC transporter superfamily.</text>
</comment>
<evidence type="ECO:0000259" key="5">
    <source>
        <dbReference type="PROSITE" id="PS50893"/>
    </source>
</evidence>
<accession>A0ABP6GMM5</accession>
<dbReference type="Gene3D" id="3.40.50.300">
    <property type="entry name" value="P-loop containing nucleotide triphosphate hydrolases"/>
    <property type="match status" value="1"/>
</dbReference>
<evidence type="ECO:0000313" key="7">
    <source>
        <dbReference type="Proteomes" id="UP001501842"/>
    </source>
</evidence>
<dbReference type="SMART" id="SM00382">
    <property type="entry name" value="AAA"/>
    <property type="match status" value="1"/>
</dbReference>
<dbReference type="InterPro" id="IPR003593">
    <property type="entry name" value="AAA+_ATPase"/>
</dbReference>
<keyword evidence="4 6" id="KW-0067">ATP-binding</keyword>
<sequence length="308" mass="33566">MEEDEAGIHARGVTRSFGPVQALRGLDLTVPYGQVTALVGANGAGKTTLLLILATLLAPDAGEIRVAGYDLRTHPREARAELGWMPDTFGVYDQLTVAEYLQFFADAYGLNPREGGDRVLELLTRVHLVEMWHQPVHVLSRGQKQRLGLARALVHRPKVLLLDEPASGLDPRSRVELRDLVRSLAAEGAAVLISSHILSELEEIADRFVLVDQGATAGEYETSVLRAEARGLWRAHALEEEPLVEALNSREAPYRRQRTGGLDIGPLTEPEAAALLGELVAEGVRIFSYAPVGGALESVYLAMTEDRT</sequence>
<proteinExistence type="inferred from homology"/>
<dbReference type="PROSITE" id="PS50893">
    <property type="entry name" value="ABC_TRANSPORTER_2"/>
    <property type="match status" value="1"/>
</dbReference>
<comment type="caution">
    <text evidence="6">The sequence shown here is derived from an EMBL/GenBank/DDBJ whole genome shotgun (WGS) entry which is preliminary data.</text>
</comment>
<dbReference type="Proteomes" id="UP001501842">
    <property type="component" value="Unassembled WGS sequence"/>
</dbReference>
<gene>
    <name evidence="6" type="ORF">GCM10010439_25070</name>
</gene>
<evidence type="ECO:0000256" key="4">
    <source>
        <dbReference type="ARBA" id="ARBA00022840"/>
    </source>
</evidence>
<evidence type="ECO:0000256" key="2">
    <source>
        <dbReference type="ARBA" id="ARBA00022448"/>
    </source>
</evidence>
<dbReference type="EMBL" id="BAAATZ010000008">
    <property type="protein sequence ID" value="GAA2725327.1"/>
    <property type="molecule type" value="Genomic_DNA"/>
</dbReference>
<keyword evidence="7" id="KW-1185">Reference proteome</keyword>
<name>A0ABP6GMM5_9ACTN</name>
<dbReference type="PANTHER" id="PTHR43335:SF3">
    <property type="entry name" value="ABC TRANSPORTER"/>
    <property type="match status" value="1"/>
</dbReference>
<dbReference type="InterPro" id="IPR003439">
    <property type="entry name" value="ABC_transporter-like_ATP-bd"/>
</dbReference>
<dbReference type="SUPFAM" id="SSF52540">
    <property type="entry name" value="P-loop containing nucleoside triphosphate hydrolases"/>
    <property type="match status" value="1"/>
</dbReference>
<protein>
    <submittedName>
        <fullName evidence="6">ABC transporter ATP-binding protein</fullName>
    </submittedName>
</protein>
<dbReference type="PANTHER" id="PTHR43335">
    <property type="entry name" value="ABC TRANSPORTER, ATP-BINDING PROTEIN"/>
    <property type="match status" value="1"/>
</dbReference>
<evidence type="ECO:0000313" key="6">
    <source>
        <dbReference type="EMBL" id="GAA2725327.1"/>
    </source>
</evidence>
<dbReference type="CDD" id="cd03230">
    <property type="entry name" value="ABC_DR_subfamily_A"/>
    <property type="match status" value="1"/>
</dbReference>
<keyword evidence="2" id="KW-0813">Transport</keyword>
<dbReference type="Pfam" id="PF00005">
    <property type="entry name" value="ABC_tran"/>
    <property type="match status" value="1"/>
</dbReference>
<feature type="domain" description="ABC transporter" evidence="5">
    <location>
        <begin position="8"/>
        <end position="238"/>
    </location>
</feature>
<dbReference type="InterPro" id="IPR027417">
    <property type="entry name" value="P-loop_NTPase"/>
</dbReference>
<organism evidence="6 7">
    <name type="scientific">Actinocorallia aurantiaca</name>
    <dbReference type="NCBI Taxonomy" id="46204"/>
    <lineage>
        <taxon>Bacteria</taxon>
        <taxon>Bacillati</taxon>
        <taxon>Actinomycetota</taxon>
        <taxon>Actinomycetes</taxon>
        <taxon>Streptosporangiales</taxon>
        <taxon>Thermomonosporaceae</taxon>
        <taxon>Actinocorallia</taxon>
    </lineage>
</organism>
<evidence type="ECO:0000256" key="3">
    <source>
        <dbReference type="ARBA" id="ARBA00022741"/>
    </source>
</evidence>
<evidence type="ECO:0000256" key="1">
    <source>
        <dbReference type="ARBA" id="ARBA00005417"/>
    </source>
</evidence>
<dbReference type="GO" id="GO:0005524">
    <property type="term" value="F:ATP binding"/>
    <property type="evidence" value="ECO:0007669"/>
    <property type="project" value="UniProtKB-KW"/>
</dbReference>
<keyword evidence="3" id="KW-0547">Nucleotide-binding</keyword>
<reference evidence="7" key="1">
    <citation type="journal article" date="2019" name="Int. J. Syst. Evol. Microbiol.">
        <title>The Global Catalogue of Microorganisms (GCM) 10K type strain sequencing project: providing services to taxonomists for standard genome sequencing and annotation.</title>
        <authorList>
            <consortium name="The Broad Institute Genomics Platform"/>
            <consortium name="The Broad Institute Genome Sequencing Center for Infectious Disease"/>
            <person name="Wu L."/>
            <person name="Ma J."/>
        </authorList>
    </citation>
    <scope>NUCLEOTIDE SEQUENCE [LARGE SCALE GENOMIC DNA]</scope>
    <source>
        <strain evidence="7">JCM 8201</strain>
    </source>
</reference>